<dbReference type="PROSITE" id="PS50943">
    <property type="entry name" value="HTH_CROC1"/>
    <property type="match status" value="1"/>
</dbReference>
<dbReference type="Gene3D" id="1.10.260.40">
    <property type="entry name" value="lambda repressor-like DNA-binding domains"/>
    <property type="match status" value="1"/>
</dbReference>
<dbReference type="CDD" id="cd00093">
    <property type="entry name" value="HTH_XRE"/>
    <property type="match status" value="1"/>
</dbReference>
<organism evidence="2 3">
    <name type="scientific">Bifidobacterium adolescentis</name>
    <dbReference type="NCBI Taxonomy" id="1680"/>
    <lineage>
        <taxon>Bacteria</taxon>
        <taxon>Bacillati</taxon>
        <taxon>Actinomycetota</taxon>
        <taxon>Actinomycetes</taxon>
        <taxon>Bifidobacteriales</taxon>
        <taxon>Bifidobacteriaceae</taxon>
        <taxon>Bifidobacterium</taxon>
    </lineage>
</organism>
<feature type="domain" description="HTH cro/C1-type" evidence="1">
    <location>
        <begin position="19"/>
        <end position="73"/>
    </location>
</feature>
<sequence>MATGKKIPTIESKALSIAIKRAMATRELKVKSLAEKSGVPYGTLRRILELNTVADYEQLQRISTALRTPLAQIIADADELSKDPEVVSDFETSHEDIDIDKWADRIKIEDSIKTR</sequence>
<proteinExistence type="predicted"/>
<dbReference type="Pfam" id="PF13443">
    <property type="entry name" value="HTH_26"/>
    <property type="match status" value="1"/>
</dbReference>
<dbReference type="SMART" id="SM00530">
    <property type="entry name" value="HTH_XRE"/>
    <property type="match status" value="1"/>
</dbReference>
<dbReference type="InterPro" id="IPR001387">
    <property type="entry name" value="Cro/C1-type_HTH"/>
</dbReference>
<dbReference type="SUPFAM" id="SSF47413">
    <property type="entry name" value="lambda repressor-like DNA-binding domains"/>
    <property type="match status" value="1"/>
</dbReference>
<dbReference type="RefSeq" id="WP_070122805.1">
    <property type="nucleotide sequence ID" value="NZ_JBPFJA010000001.1"/>
</dbReference>
<dbReference type="InterPro" id="IPR010982">
    <property type="entry name" value="Lambda_DNA-bd_dom_sf"/>
</dbReference>
<dbReference type="Proteomes" id="UP000175684">
    <property type="component" value="Unassembled WGS sequence"/>
</dbReference>
<dbReference type="OrthoDB" id="3240393at2"/>
<protein>
    <recommendedName>
        <fullName evidence="1">HTH cro/C1-type domain-containing protein</fullName>
    </recommendedName>
</protein>
<evidence type="ECO:0000259" key="1">
    <source>
        <dbReference type="PROSITE" id="PS50943"/>
    </source>
</evidence>
<name>A0A1E7XZ53_BIFAD</name>
<evidence type="ECO:0000313" key="3">
    <source>
        <dbReference type="Proteomes" id="UP000175684"/>
    </source>
</evidence>
<dbReference type="GO" id="GO:0003677">
    <property type="term" value="F:DNA binding"/>
    <property type="evidence" value="ECO:0007669"/>
    <property type="project" value="InterPro"/>
</dbReference>
<accession>A0A1E7XZ53</accession>
<reference evidence="2 3" key="1">
    <citation type="submission" date="2016-07" db="EMBL/GenBank/DDBJ databases">
        <title>Draft Genome Sequence of Bifidobacterium adolescentis strain Km 4.</title>
        <authorList>
            <person name="Danilenko V.N."/>
        </authorList>
    </citation>
    <scope>NUCLEOTIDE SEQUENCE [LARGE SCALE GENOMIC DNA]</scope>
    <source>
        <strain evidence="2 3">Km 4</strain>
    </source>
</reference>
<comment type="caution">
    <text evidence="2">The sequence shown here is derived from an EMBL/GenBank/DDBJ whole genome shotgun (WGS) entry which is preliminary data.</text>
</comment>
<dbReference type="EMBL" id="MAXD01000006">
    <property type="protein sequence ID" value="OFA34589.1"/>
    <property type="molecule type" value="Genomic_DNA"/>
</dbReference>
<evidence type="ECO:0000313" key="2">
    <source>
        <dbReference type="EMBL" id="OFA34589.1"/>
    </source>
</evidence>
<gene>
    <name evidence="2" type="ORF">BBK15_07285</name>
</gene>
<dbReference type="AlphaFoldDB" id="A0A1E7XZ53"/>